<name>J2K5D6_9ACTN</name>
<keyword evidence="2" id="KW-1133">Transmembrane helix</keyword>
<feature type="transmembrane region" description="Helical" evidence="2">
    <location>
        <begin position="99"/>
        <end position="120"/>
    </location>
</feature>
<evidence type="ECO:0000313" key="3">
    <source>
        <dbReference type="EMBL" id="EJJ07695.1"/>
    </source>
</evidence>
<evidence type="ECO:0008006" key="4">
    <source>
        <dbReference type="Google" id="ProtNLM"/>
    </source>
</evidence>
<dbReference type="HOGENOM" id="CLU_124994_2_0_11"/>
<feature type="transmembrane region" description="Helical" evidence="2">
    <location>
        <begin position="150"/>
        <end position="169"/>
    </location>
</feature>
<keyword evidence="2" id="KW-0472">Membrane</keyword>
<comment type="caution">
    <text evidence="3">The sequence shown here is derived from an EMBL/GenBank/DDBJ whole genome shotgun (WGS) entry which is preliminary data.</text>
</comment>
<keyword evidence="2" id="KW-0812">Transmembrane</keyword>
<gene>
    <name evidence="3" type="ORF">SU9_08110</name>
</gene>
<dbReference type="STRING" id="1160718.SU9_08110"/>
<feature type="compositionally biased region" description="Low complexity" evidence="1">
    <location>
        <begin position="7"/>
        <end position="19"/>
    </location>
</feature>
<proteinExistence type="predicted"/>
<dbReference type="eggNOG" id="ENOG5033KSC">
    <property type="taxonomic scope" value="Bacteria"/>
</dbReference>
<dbReference type="AlphaFoldDB" id="J2K5D6"/>
<dbReference type="EMBL" id="AJGV01000057">
    <property type="protein sequence ID" value="EJJ07695.1"/>
    <property type="molecule type" value="Genomic_DNA"/>
</dbReference>
<accession>J2K5D6</accession>
<feature type="transmembrane region" description="Helical" evidence="2">
    <location>
        <begin position="61"/>
        <end position="87"/>
    </location>
</feature>
<evidence type="ECO:0000256" key="1">
    <source>
        <dbReference type="SAM" id="MobiDB-lite"/>
    </source>
</evidence>
<organism evidence="3">
    <name type="scientific">Streptomyces auratus AGR0001</name>
    <dbReference type="NCBI Taxonomy" id="1160718"/>
    <lineage>
        <taxon>Bacteria</taxon>
        <taxon>Bacillati</taxon>
        <taxon>Actinomycetota</taxon>
        <taxon>Actinomycetes</taxon>
        <taxon>Kitasatosporales</taxon>
        <taxon>Streptomycetaceae</taxon>
        <taxon>Streptomyces</taxon>
    </lineage>
</organism>
<feature type="transmembrane region" description="Helical" evidence="2">
    <location>
        <begin position="127"/>
        <end position="144"/>
    </location>
</feature>
<sequence length="185" mass="18823">MEQRTYLLVPVSRPVRPRGLPGGGQHRRYPAGVSSQQKQSASRAADAPAAREPAGPRPARLSAAAALTAVEGLALAALGTYMLIMGLAGAPDSAQQAEMGGLTVLALAVLPLVAARGLWLRRRWSRGPSLITQIVALPVAWTLVNGGGALIAAGVGLAVAALVVLVLLVNPTATEALGIGPREAP</sequence>
<feature type="region of interest" description="Disordered" evidence="1">
    <location>
        <begin position="1"/>
        <end position="57"/>
    </location>
</feature>
<dbReference type="PATRIC" id="fig|1160718.3.peg.1645"/>
<protein>
    <recommendedName>
        <fullName evidence="4">Integral membrane protein</fullName>
    </recommendedName>
</protein>
<reference evidence="3" key="1">
    <citation type="journal article" date="2012" name="J. Bacteriol.">
        <title>Genome Sequence of Streptomyces auratus Strain AGR0001, a Phoslactomycin-Producing Actinomycete.</title>
        <authorList>
            <person name="Han X."/>
            <person name="Li M."/>
            <person name="Ding Z."/>
            <person name="Zhao J."/>
            <person name="Ji K."/>
            <person name="Wen M."/>
            <person name="Lu T."/>
        </authorList>
    </citation>
    <scope>NUCLEOTIDE SEQUENCE [LARGE SCALE GENOMIC DNA]</scope>
    <source>
        <strain evidence="3">AGR0001</strain>
    </source>
</reference>
<feature type="compositionally biased region" description="Low complexity" evidence="1">
    <location>
        <begin position="34"/>
        <end position="57"/>
    </location>
</feature>
<evidence type="ECO:0000256" key="2">
    <source>
        <dbReference type="SAM" id="Phobius"/>
    </source>
</evidence>